<name>A0ACC1HYF6_9FUNG</name>
<evidence type="ECO:0000313" key="1">
    <source>
        <dbReference type="EMBL" id="KAJ1679444.1"/>
    </source>
</evidence>
<proteinExistence type="predicted"/>
<dbReference type="EMBL" id="JAMZIH010000380">
    <property type="protein sequence ID" value="KAJ1679444.1"/>
    <property type="molecule type" value="Genomic_DNA"/>
</dbReference>
<gene>
    <name evidence="1" type="ORF">EV182_002043</name>
</gene>
<evidence type="ECO:0000313" key="2">
    <source>
        <dbReference type="Proteomes" id="UP001145114"/>
    </source>
</evidence>
<sequence length="529" mass="58833">MVHDSQSVGEPKFKRPSSGPSRDDQNAALPQAPPLSYTPPEGSCLPRRQYSFEVIKEGVMLEPEILPGDKEFLVAEAYLFDLGSAHGTFINKRRLAPRSLTKLEVGDQVRFGASTRLWIFQTSDNEYLEEKEHEKDRQLQEYISRKARPGDATGPRESRQALESGCASVQLKHPHQEVTWGFGEDATENAGILGRVDMDIDNGWQPRENAFYRKNPDRGYDATFEYDEEHIMRVGRVFVARIQVPLVDSAGAPLHGVGRGPKKRCGLFQATHQAQSAKRKGVSGYYDSDDEEDSYYDRSNAGKASKAQKKAKPVTETYESLIEKLALIEKKMAELEAKIGDVGRTGAPSTGDDEDDELDAYMNSLRDKETALKERQLKSELLTTQKEKERLEKLIRIAAPQGAVMEPKGPTKVTEMESKEGAAKLMPQISPRLPRQQGSTVVVRDGSAGEVLLSEGHAPTIAAEPTKDVQTKPAGRRRMQGPTLPQSMEDLKPKAEDKMLEEYDADESWVPPSEQTGDGRTSLNDKLGY</sequence>
<comment type="caution">
    <text evidence="1">The sequence shown here is derived from an EMBL/GenBank/DDBJ whole genome shotgun (WGS) entry which is preliminary data.</text>
</comment>
<reference evidence="1" key="1">
    <citation type="submission" date="2022-06" db="EMBL/GenBank/DDBJ databases">
        <title>Phylogenomic reconstructions and comparative analyses of Kickxellomycotina fungi.</title>
        <authorList>
            <person name="Reynolds N.K."/>
            <person name="Stajich J.E."/>
            <person name="Barry K."/>
            <person name="Grigoriev I.V."/>
            <person name="Crous P."/>
            <person name="Smith M.E."/>
        </authorList>
    </citation>
    <scope>NUCLEOTIDE SEQUENCE</scope>
    <source>
        <strain evidence="1">RSA 2271</strain>
    </source>
</reference>
<keyword evidence="2" id="KW-1185">Reference proteome</keyword>
<organism evidence="1 2">
    <name type="scientific">Spiromyces aspiralis</name>
    <dbReference type="NCBI Taxonomy" id="68401"/>
    <lineage>
        <taxon>Eukaryota</taxon>
        <taxon>Fungi</taxon>
        <taxon>Fungi incertae sedis</taxon>
        <taxon>Zoopagomycota</taxon>
        <taxon>Kickxellomycotina</taxon>
        <taxon>Kickxellomycetes</taxon>
        <taxon>Kickxellales</taxon>
        <taxon>Kickxellaceae</taxon>
        <taxon>Spiromyces</taxon>
    </lineage>
</organism>
<protein>
    <submittedName>
        <fullName evidence="1">Uncharacterized protein</fullName>
    </submittedName>
</protein>
<accession>A0ACC1HYF6</accession>
<dbReference type="Proteomes" id="UP001145114">
    <property type="component" value="Unassembled WGS sequence"/>
</dbReference>